<feature type="transmembrane region" description="Helical" evidence="1">
    <location>
        <begin position="7"/>
        <end position="26"/>
    </location>
</feature>
<feature type="transmembrane region" description="Helical" evidence="1">
    <location>
        <begin position="38"/>
        <end position="62"/>
    </location>
</feature>
<sequence length="137" mass="15485">MKSITRTISALIFGIFLINVGVLHFTDTSWFEPIVPKILGSATFWVIVSGIVEIILGIGLILPKSRDIAAKCTAIFLVMIYPANLNMWIYNIKLGDGTYLSTSGHVLRLFGQILMIGLNLWISKQKSWTELRPYWLR</sequence>
<keyword evidence="1" id="KW-0472">Membrane</keyword>
<dbReference type="PANTHER" id="PTHR36974:SF1">
    <property type="entry name" value="DOXX FAMILY MEMBRANE PROTEIN"/>
    <property type="match status" value="1"/>
</dbReference>
<feature type="transmembrane region" description="Helical" evidence="1">
    <location>
        <begin position="74"/>
        <end position="92"/>
    </location>
</feature>
<evidence type="ECO:0008006" key="3">
    <source>
        <dbReference type="Google" id="ProtNLM"/>
    </source>
</evidence>
<feature type="transmembrane region" description="Helical" evidence="1">
    <location>
        <begin position="104"/>
        <end position="122"/>
    </location>
</feature>
<keyword evidence="1" id="KW-1133">Transmembrane helix</keyword>
<dbReference type="PANTHER" id="PTHR36974">
    <property type="entry name" value="MEMBRANE PROTEIN-RELATED"/>
    <property type="match status" value="1"/>
</dbReference>
<name>A0A382DV67_9ZZZZ</name>
<accession>A0A382DV67</accession>
<dbReference type="AlphaFoldDB" id="A0A382DV67"/>
<protein>
    <recommendedName>
        <fullName evidence="3">DoxX family protein</fullName>
    </recommendedName>
</protein>
<organism evidence="2">
    <name type="scientific">marine metagenome</name>
    <dbReference type="NCBI Taxonomy" id="408172"/>
    <lineage>
        <taxon>unclassified sequences</taxon>
        <taxon>metagenomes</taxon>
        <taxon>ecological metagenomes</taxon>
    </lineage>
</organism>
<evidence type="ECO:0000313" key="2">
    <source>
        <dbReference type="EMBL" id="SVB41641.1"/>
    </source>
</evidence>
<dbReference type="EMBL" id="UINC01040992">
    <property type="protein sequence ID" value="SVB41641.1"/>
    <property type="molecule type" value="Genomic_DNA"/>
</dbReference>
<evidence type="ECO:0000256" key="1">
    <source>
        <dbReference type="SAM" id="Phobius"/>
    </source>
</evidence>
<reference evidence="2" key="1">
    <citation type="submission" date="2018-05" db="EMBL/GenBank/DDBJ databases">
        <authorList>
            <person name="Lanie J.A."/>
            <person name="Ng W.-L."/>
            <person name="Kazmierczak K.M."/>
            <person name="Andrzejewski T.M."/>
            <person name="Davidsen T.M."/>
            <person name="Wayne K.J."/>
            <person name="Tettelin H."/>
            <person name="Glass J.I."/>
            <person name="Rusch D."/>
            <person name="Podicherti R."/>
            <person name="Tsui H.-C.T."/>
            <person name="Winkler M.E."/>
        </authorList>
    </citation>
    <scope>NUCLEOTIDE SEQUENCE</scope>
</reference>
<keyword evidence="1" id="KW-0812">Transmembrane</keyword>
<gene>
    <name evidence="2" type="ORF">METZ01_LOCUS194495</name>
</gene>
<proteinExistence type="predicted"/>